<feature type="region of interest" description="Disordered" evidence="6">
    <location>
        <begin position="603"/>
        <end position="622"/>
    </location>
</feature>
<proteinExistence type="predicted"/>
<dbReference type="InterPro" id="IPR052073">
    <property type="entry name" value="Amide_Lactam_Regulators"/>
</dbReference>
<dbReference type="PANTHER" id="PTHR47171">
    <property type="entry name" value="FARA-RELATED"/>
    <property type="match status" value="1"/>
</dbReference>
<evidence type="ECO:0000256" key="1">
    <source>
        <dbReference type="ARBA" id="ARBA00022833"/>
    </source>
</evidence>
<evidence type="ECO:0000313" key="9">
    <source>
        <dbReference type="Proteomes" id="UP001265746"/>
    </source>
</evidence>
<keyword evidence="4" id="KW-0804">Transcription</keyword>
<keyword evidence="3" id="KW-0238">DNA-binding</keyword>
<dbReference type="InterPro" id="IPR007219">
    <property type="entry name" value="XnlR_reg_dom"/>
</dbReference>
<feature type="compositionally biased region" description="Polar residues" evidence="6">
    <location>
        <begin position="103"/>
        <end position="137"/>
    </location>
</feature>
<dbReference type="GO" id="GO:0003677">
    <property type="term" value="F:DNA binding"/>
    <property type="evidence" value="ECO:0007669"/>
    <property type="project" value="UniProtKB-KW"/>
</dbReference>
<feature type="region of interest" description="Disordered" evidence="6">
    <location>
        <begin position="39"/>
        <end position="69"/>
    </location>
</feature>
<protein>
    <recommendedName>
        <fullName evidence="7">Xylanolytic transcriptional activator regulatory domain-containing protein</fullName>
    </recommendedName>
</protein>
<evidence type="ECO:0000256" key="4">
    <source>
        <dbReference type="ARBA" id="ARBA00023163"/>
    </source>
</evidence>
<evidence type="ECO:0000256" key="3">
    <source>
        <dbReference type="ARBA" id="ARBA00023125"/>
    </source>
</evidence>
<sequence length="775" mass="85414">MSSLKFVHTNSVGYKSRSRKRIQACENCRRQKRRCVHTISSTVGPARQGVSPSAESDGLSSSPSDAARTGIVPQSAAPQTAAGFPRAAEEPSIQVVSALPSEQPRQTGRDSTAYQSEPTPRVTSASRHPTNVSSSPGNLRFIGDLNPEVVLLSGTRAESGLSPNAVGVWQPEPLALVSRQESDCATSSPASIFHYMPRLIRGLLLPLIREQCLEVLPPPTDLAALEVFYFNNIHGLLPSIDEQTFTSSLSHAPSRVLQYQTICLLASTEPSLAHHLRLPTREGQLTSAEFGQELLSAMRLNVDMAMVHDKMILIRALTTMSLFGFGRQSIEASSQYFVRAVQISWNIGLHLQRGRDGAQSSQSSLFCYLWAIDKFLAAVHGRPTMMHERDLELSPLRCLDGQPPGFKVLVHIAHVLQDVISLYRPNATVTQIPREAIPSYETILERTDALELPAHHLATLELFYHGVVILSCRQKAEADGPSTLPHPRQHDAASQISSIMMEADLSKLPLLPFVPYCISLSLSIFYRRLRCCKLSKHQREARKAMWQSFEILSRLGHFFWSAAFMAELAQGILVQTSTSTEDLTAAPFLQSNQSMLRPLHGSLSSAPGMSARPGTETSMTDSTVGSFEALPTSQSVLEDFHPSSDLSAVLGSEWDLDRVDCFIADSLDPSVPASYLEIESPHQAREDQELLEISNIAPDASSRTETKRQVVPHHPFLLLLIFRDPTLRDETIGLFECLFILQHAVSRHRNGHAPVYPYASHHSSAIGYHSREAKG</sequence>
<feature type="domain" description="Xylanolytic transcriptional activator regulatory" evidence="7">
    <location>
        <begin position="229"/>
        <end position="398"/>
    </location>
</feature>
<evidence type="ECO:0000313" key="8">
    <source>
        <dbReference type="EMBL" id="KAK2614515.1"/>
    </source>
</evidence>
<dbReference type="CDD" id="cd12148">
    <property type="entry name" value="fungal_TF_MHR"/>
    <property type="match status" value="1"/>
</dbReference>
<evidence type="ECO:0000256" key="2">
    <source>
        <dbReference type="ARBA" id="ARBA00023015"/>
    </source>
</evidence>
<organism evidence="8 9">
    <name type="scientific">Phomopsis amygdali</name>
    <name type="common">Fusicoccum amygdali</name>
    <dbReference type="NCBI Taxonomy" id="1214568"/>
    <lineage>
        <taxon>Eukaryota</taxon>
        <taxon>Fungi</taxon>
        <taxon>Dikarya</taxon>
        <taxon>Ascomycota</taxon>
        <taxon>Pezizomycotina</taxon>
        <taxon>Sordariomycetes</taxon>
        <taxon>Sordariomycetidae</taxon>
        <taxon>Diaporthales</taxon>
        <taxon>Diaporthaceae</taxon>
        <taxon>Diaporthe</taxon>
    </lineage>
</organism>
<evidence type="ECO:0000256" key="6">
    <source>
        <dbReference type="SAM" id="MobiDB-lite"/>
    </source>
</evidence>
<feature type="compositionally biased region" description="Polar residues" evidence="6">
    <location>
        <begin position="50"/>
        <end position="64"/>
    </location>
</feature>
<keyword evidence="1" id="KW-0862">Zinc</keyword>
<reference evidence="8" key="1">
    <citation type="submission" date="2023-06" db="EMBL/GenBank/DDBJ databases">
        <authorList>
            <person name="Noh H."/>
        </authorList>
    </citation>
    <scope>NUCLEOTIDE SEQUENCE</scope>
    <source>
        <strain evidence="8">DUCC20226</strain>
    </source>
</reference>
<dbReference type="Proteomes" id="UP001265746">
    <property type="component" value="Unassembled WGS sequence"/>
</dbReference>
<feature type="region of interest" description="Disordered" evidence="6">
    <location>
        <begin position="1"/>
        <end position="21"/>
    </location>
</feature>
<comment type="caution">
    <text evidence="8">The sequence shown here is derived from an EMBL/GenBank/DDBJ whole genome shotgun (WGS) entry which is preliminary data.</text>
</comment>
<evidence type="ECO:0000256" key="5">
    <source>
        <dbReference type="ARBA" id="ARBA00023242"/>
    </source>
</evidence>
<dbReference type="AlphaFoldDB" id="A0AAD9SQG1"/>
<accession>A0AAD9SQG1</accession>
<keyword evidence="2" id="KW-0805">Transcription regulation</keyword>
<feature type="region of interest" description="Disordered" evidence="6">
    <location>
        <begin position="98"/>
        <end position="139"/>
    </location>
</feature>
<gene>
    <name evidence="8" type="ORF">N8I77_001330</name>
</gene>
<dbReference type="GO" id="GO:0008270">
    <property type="term" value="F:zinc ion binding"/>
    <property type="evidence" value="ECO:0007669"/>
    <property type="project" value="InterPro"/>
</dbReference>
<evidence type="ECO:0000259" key="7">
    <source>
        <dbReference type="Pfam" id="PF04082"/>
    </source>
</evidence>
<dbReference type="PANTHER" id="PTHR47171:SF6">
    <property type="entry name" value="SPECIFIC TRANSCRIPTION FACTOR, PUTATIVE (AFU_ORTHOLOGUE AFUA_2G06130)-RELATED"/>
    <property type="match status" value="1"/>
</dbReference>
<keyword evidence="5" id="KW-0539">Nucleus</keyword>
<feature type="compositionally biased region" description="Polar residues" evidence="6">
    <location>
        <begin position="1"/>
        <end position="13"/>
    </location>
</feature>
<dbReference type="EMBL" id="JAUJFL010000001">
    <property type="protein sequence ID" value="KAK2614515.1"/>
    <property type="molecule type" value="Genomic_DNA"/>
</dbReference>
<dbReference type="Pfam" id="PF04082">
    <property type="entry name" value="Fungal_trans"/>
    <property type="match status" value="1"/>
</dbReference>
<dbReference type="GO" id="GO:0006351">
    <property type="term" value="P:DNA-templated transcription"/>
    <property type="evidence" value="ECO:0007669"/>
    <property type="project" value="InterPro"/>
</dbReference>
<name>A0AAD9SQG1_PHOAM</name>
<keyword evidence="9" id="KW-1185">Reference proteome</keyword>